<feature type="region of interest" description="Disordered" evidence="1">
    <location>
        <begin position="1"/>
        <end position="80"/>
    </location>
</feature>
<comment type="caution">
    <text evidence="2">The sequence shown here is derived from an EMBL/GenBank/DDBJ whole genome shotgun (WGS) entry which is preliminary data.</text>
</comment>
<protein>
    <submittedName>
        <fullName evidence="2">Uncharacterized protein</fullName>
    </submittedName>
</protein>
<name>A0A226EX24_FOLCA</name>
<dbReference type="Proteomes" id="UP000198287">
    <property type="component" value="Unassembled WGS sequence"/>
</dbReference>
<evidence type="ECO:0000256" key="1">
    <source>
        <dbReference type="SAM" id="MobiDB-lite"/>
    </source>
</evidence>
<feature type="compositionally biased region" description="Acidic residues" evidence="1">
    <location>
        <begin position="1"/>
        <end position="12"/>
    </location>
</feature>
<gene>
    <name evidence="2" type="ORF">Fcan01_01760</name>
</gene>
<dbReference type="AlphaFoldDB" id="A0A226EX24"/>
<feature type="compositionally biased region" description="Polar residues" evidence="1">
    <location>
        <begin position="15"/>
        <end position="42"/>
    </location>
</feature>
<reference evidence="2 3" key="1">
    <citation type="submission" date="2015-12" db="EMBL/GenBank/DDBJ databases">
        <title>The genome of Folsomia candida.</title>
        <authorList>
            <person name="Faddeeva A."/>
            <person name="Derks M.F."/>
            <person name="Anvar Y."/>
            <person name="Smit S."/>
            <person name="Van Straalen N."/>
            <person name="Roelofs D."/>
        </authorList>
    </citation>
    <scope>NUCLEOTIDE SEQUENCE [LARGE SCALE GENOMIC DNA]</scope>
    <source>
        <strain evidence="2 3">VU population</strain>
        <tissue evidence="2">Whole body</tissue>
    </source>
</reference>
<feature type="compositionally biased region" description="Acidic residues" evidence="1">
    <location>
        <begin position="53"/>
        <end position="62"/>
    </location>
</feature>
<evidence type="ECO:0000313" key="3">
    <source>
        <dbReference type="Proteomes" id="UP000198287"/>
    </source>
</evidence>
<evidence type="ECO:0000313" key="2">
    <source>
        <dbReference type="EMBL" id="OXA61740.1"/>
    </source>
</evidence>
<keyword evidence="3" id="KW-1185">Reference proteome</keyword>
<dbReference type="EMBL" id="LNIX01000001">
    <property type="protein sequence ID" value="OXA61740.1"/>
    <property type="molecule type" value="Genomic_DNA"/>
</dbReference>
<organism evidence="2 3">
    <name type="scientific">Folsomia candida</name>
    <name type="common">Springtail</name>
    <dbReference type="NCBI Taxonomy" id="158441"/>
    <lineage>
        <taxon>Eukaryota</taxon>
        <taxon>Metazoa</taxon>
        <taxon>Ecdysozoa</taxon>
        <taxon>Arthropoda</taxon>
        <taxon>Hexapoda</taxon>
        <taxon>Collembola</taxon>
        <taxon>Entomobryomorpha</taxon>
        <taxon>Isotomoidea</taxon>
        <taxon>Isotomidae</taxon>
        <taxon>Proisotominae</taxon>
        <taxon>Folsomia</taxon>
    </lineage>
</organism>
<sequence>MSDHSNDDDDDFVNPRSSTKAKTPETPSTSSKRKLTTPTSSKAKAPKQKKVDDDDDEDDGKEEELPSFKYLKLDSDDEDDEEELVSKNEWRMVEGATRYLRGQPTSLPERGYVNRKIDLREDKNDIVWWAISKAMKTYKKMSNKSEGKKNYLEFHIILKCTIYDMDQEMGSQQSTTSNLTPLTPPIITGKYPPLTAAERLVAETKIRQAGSDGLEIPGTTSRVAFSPPYQNRKYGLFVRIATTTKYCVRTISTIMDPNPKCYFHKGEQIGFVLAQFTDGANKKNDVILHVISSFKYIHGDNEGRSQNATRSIILQNLTKSELPWKSYSKEREAAKKPAAELVEIQDRRLYFDDEDEMMKVYAARQTTTLFQLLLWPDTTIKIICLNLDINLPNGAYKELVEEMDLCGLELKIHDKLSPSAAAAIDLEAGEQIPYLLHAKHRENIGALLTRGRKENKEKVAALYFVSNPHIIYAGQALNSNVHTKNLYGDPVLVYKTNKPSTHPEHKLVPVGLVREEERYKWECHLHICALIASLLKLKNCITPDDFSAQSHPLCINKKINSSYVDKKSWGIVHGIMMEKFLVDVYLGPRTSD</sequence>
<feature type="compositionally biased region" description="Basic and acidic residues" evidence="1">
    <location>
        <begin position="63"/>
        <end position="74"/>
    </location>
</feature>
<accession>A0A226EX24</accession>
<proteinExistence type="predicted"/>